<reference evidence="1" key="4">
    <citation type="submission" date="2019-03" db="UniProtKB">
        <authorList>
            <consortium name="EnsemblPlants"/>
        </authorList>
    </citation>
    <scope>IDENTIFICATION</scope>
</reference>
<keyword evidence="2" id="KW-1185">Reference proteome</keyword>
<dbReference type="AlphaFoldDB" id="A0A452Y9T9"/>
<reference evidence="1" key="5">
    <citation type="journal article" date="2021" name="G3 (Bethesda)">
        <title>Aegilops tauschii genome assembly Aet v5.0 features greater sequence contiguity and improved annotation.</title>
        <authorList>
            <person name="Wang L."/>
            <person name="Zhu T."/>
            <person name="Rodriguez J.C."/>
            <person name="Deal K.R."/>
            <person name="Dubcovsky J."/>
            <person name="McGuire P.E."/>
            <person name="Lux T."/>
            <person name="Spannagl M."/>
            <person name="Mayer K.F.X."/>
            <person name="Baldrich P."/>
            <person name="Meyers B.C."/>
            <person name="Huo N."/>
            <person name="Gu Y.Q."/>
            <person name="Zhou H."/>
            <person name="Devos K.M."/>
            <person name="Bennetzen J.L."/>
            <person name="Unver T."/>
            <person name="Budak H."/>
            <person name="Gulick P.J."/>
            <person name="Galiba G."/>
            <person name="Kalapos B."/>
            <person name="Nelson D.R."/>
            <person name="Li P."/>
            <person name="You F.M."/>
            <person name="Luo M.C."/>
            <person name="Dvorak J."/>
        </authorList>
    </citation>
    <scope>NUCLEOTIDE SEQUENCE [LARGE SCALE GENOMIC DNA]</scope>
    <source>
        <strain evidence="1">cv. AL8/78</strain>
    </source>
</reference>
<sequence>MLPASESKFTSMCCSTRTSQPTLEQVCVMREISSTCALVTFVGMSEQKEKLYIFVQHFDPASREFLIFFCATVRPRHFWQSHKDESGLRSSTWFPSEFLRLKVGFHVEVWNAMYMEILMEYDDGDVAQVDLMEFGRTGGGRRWTRLFLVDLQQQETRDHLRHRWSHEGHQKWRFG</sequence>
<evidence type="ECO:0000313" key="2">
    <source>
        <dbReference type="Proteomes" id="UP000015105"/>
    </source>
</evidence>
<evidence type="ECO:0000313" key="1">
    <source>
        <dbReference type="EnsemblPlants" id="AET1Gv20346000.1"/>
    </source>
</evidence>
<accession>A0A452Y9T9</accession>
<organism evidence="1 2">
    <name type="scientific">Aegilops tauschii subsp. strangulata</name>
    <name type="common">Goatgrass</name>
    <dbReference type="NCBI Taxonomy" id="200361"/>
    <lineage>
        <taxon>Eukaryota</taxon>
        <taxon>Viridiplantae</taxon>
        <taxon>Streptophyta</taxon>
        <taxon>Embryophyta</taxon>
        <taxon>Tracheophyta</taxon>
        <taxon>Spermatophyta</taxon>
        <taxon>Magnoliopsida</taxon>
        <taxon>Liliopsida</taxon>
        <taxon>Poales</taxon>
        <taxon>Poaceae</taxon>
        <taxon>BOP clade</taxon>
        <taxon>Pooideae</taxon>
        <taxon>Triticodae</taxon>
        <taxon>Triticeae</taxon>
        <taxon>Triticinae</taxon>
        <taxon>Aegilops</taxon>
    </lineage>
</organism>
<reference evidence="1" key="3">
    <citation type="journal article" date="2017" name="Nature">
        <title>Genome sequence of the progenitor of the wheat D genome Aegilops tauschii.</title>
        <authorList>
            <person name="Luo M.C."/>
            <person name="Gu Y.Q."/>
            <person name="Puiu D."/>
            <person name="Wang H."/>
            <person name="Twardziok S.O."/>
            <person name="Deal K.R."/>
            <person name="Huo N."/>
            <person name="Zhu T."/>
            <person name="Wang L."/>
            <person name="Wang Y."/>
            <person name="McGuire P.E."/>
            <person name="Liu S."/>
            <person name="Long H."/>
            <person name="Ramasamy R.K."/>
            <person name="Rodriguez J.C."/>
            <person name="Van S.L."/>
            <person name="Yuan L."/>
            <person name="Wang Z."/>
            <person name="Xia Z."/>
            <person name="Xiao L."/>
            <person name="Anderson O.D."/>
            <person name="Ouyang S."/>
            <person name="Liang Y."/>
            <person name="Zimin A.V."/>
            <person name="Pertea G."/>
            <person name="Qi P."/>
            <person name="Bennetzen J.L."/>
            <person name="Dai X."/>
            <person name="Dawson M.W."/>
            <person name="Muller H.G."/>
            <person name="Kugler K."/>
            <person name="Rivarola-Duarte L."/>
            <person name="Spannagl M."/>
            <person name="Mayer K.F.X."/>
            <person name="Lu F.H."/>
            <person name="Bevan M.W."/>
            <person name="Leroy P."/>
            <person name="Li P."/>
            <person name="You F.M."/>
            <person name="Sun Q."/>
            <person name="Liu Z."/>
            <person name="Lyons E."/>
            <person name="Wicker T."/>
            <person name="Salzberg S.L."/>
            <person name="Devos K.M."/>
            <person name="Dvorak J."/>
        </authorList>
    </citation>
    <scope>NUCLEOTIDE SEQUENCE [LARGE SCALE GENOMIC DNA]</scope>
    <source>
        <strain evidence="1">cv. AL8/78</strain>
    </source>
</reference>
<name>A0A452Y9T9_AEGTS</name>
<reference evidence="2" key="2">
    <citation type="journal article" date="2017" name="Nat. Plants">
        <title>The Aegilops tauschii genome reveals multiple impacts of transposons.</title>
        <authorList>
            <person name="Zhao G."/>
            <person name="Zou C."/>
            <person name="Li K."/>
            <person name="Wang K."/>
            <person name="Li T."/>
            <person name="Gao L."/>
            <person name="Zhang X."/>
            <person name="Wang H."/>
            <person name="Yang Z."/>
            <person name="Liu X."/>
            <person name="Jiang W."/>
            <person name="Mao L."/>
            <person name="Kong X."/>
            <person name="Jiao Y."/>
            <person name="Jia J."/>
        </authorList>
    </citation>
    <scope>NUCLEOTIDE SEQUENCE [LARGE SCALE GENOMIC DNA]</scope>
    <source>
        <strain evidence="2">cv. AL8/78</strain>
    </source>
</reference>
<protein>
    <submittedName>
        <fullName evidence="1">Uncharacterized protein</fullName>
    </submittedName>
</protein>
<dbReference type="Proteomes" id="UP000015105">
    <property type="component" value="Chromosome 1D"/>
</dbReference>
<dbReference type="Gramene" id="AET1Gv20346000.1">
    <property type="protein sequence ID" value="AET1Gv20346000.1"/>
    <property type="gene ID" value="AET1Gv20346000"/>
</dbReference>
<reference evidence="2" key="1">
    <citation type="journal article" date="2014" name="Science">
        <title>Ancient hybridizations among the ancestral genomes of bread wheat.</title>
        <authorList>
            <consortium name="International Wheat Genome Sequencing Consortium,"/>
            <person name="Marcussen T."/>
            <person name="Sandve S.R."/>
            <person name="Heier L."/>
            <person name="Spannagl M."/>
            <person name="Pfeifer M."/>
            <person name="Jakobsen K.S."/>
            <person name="Wulff B.B."/>
            <person name="Steuernagel B."/>
            <person name="Mayer K.F."/>
            <person name="Olsen O.A."/>
        </authorList>
    </citation>
    <scope>NUCLEOTIDE SEQUENCE [LARGE SCALE GENOMIC DNA]</scope>
    <source>
        <strain evidence="2">cv. AL8/78</strain>
    </source>
</reference>
<dbReference type="EnsemblPlants" id="AET1Gv20346000.1">
    <property type="protein sequence ID" value="AET1Gv20346000.1"/>
    <property type="gene ID" value="AET1Gv20346000"/>
</dbReference>
<proteinExistence type="predicted"/>